<comment type="caution">
    <text evidence="2">The sequence shown here is derived from an EMBL/GenBank/DDBJ whole genome shotgun (WGS) entry which is preliminary data.</text>
</comment>
<evidence type="ECO:0000256" key="1">
    <source>
        <dbReference type="SAM" id="MobiDB-lite"/>
    </source>
</evidence>
<feature type="region of interest" description="Disordered" evidence="1">
    <location>
        <begin position="526"/>
        <end position="545"/>
    </location>
</feature>
<reference evidence="2 3" key="1">
    <citation type="submission" date="2018-12" db="EMBL/GenBank/DDBJ databases">
        <authorList>
            <person name="Yang Y."/>
        </authorList>
    </citation>
    <scope>NUCLEOTIDE SEQUENCE [LARGE SCALE GENOMIC DNA]</scope>
    <source>
        <strain evidence="2 3">GSF71</strain>
    </source>
</reference>
<dbReference type="EMBL" id="RZIJ01000025">
    <property type="protein sequence ID" value="RUQ65929.1"/>
    <property type="molecule type" value="Genomic_DNA"/>
</dbReference>
<dbReference type="OrthoDB" id="7319847at2"/>
<protein>
    <recommendedName>
        <fullName evidence="4">DUF945 domain-containing protein</fullName>
    </recommendedName>
</protein>
<feature type="compositionally biased region" description="Basic and acidic residues" evidence="1">
    <location>
        <begin position="376"/>
        <end position="386"/>
    </location>
</feature>
<organism evidence="2 3">
    <name type="scientific">Azospirillum doebereinerae</name>
    <dbReference type="NCBI Taxonomy" id="92933"/>
    <lineage>
        <taxon>Bacteria</taxon>
        <taxon>Pseudomonadati</taxon>
        <taxon>Pseudomonadota</taxon>
        <taxon>Alphaproteobacteria</taxon>
        <taxon>Rhodospirillales</taxon>
        <taxon>Azospirillaceae</taxon>
        <taxon>Azospirillum</taxon>
    </lineage>
</organism>
<gene>
    <name evidence="2" type="ORF">EJ913_24985</name>
</gene>
<sequence>MRRSPVRPLHPGLLAGGLFALVAAAWSPVRAEVPPVDDAGARALAATLKSGLTRWFPPAAEDGEGLGFEWEGEPTVKPAGDHYDVALPRLSAEDSEGTRIEFGTVLLTVTPRDAGLFGIAVTMPSKIAVQHLDEEEEDYAEVANLTLGRQSFTGTWSAPLENLLTVDAAYNDLTVTAAGDAGKVTIGSLTLVQDLKPDGATTFSGPVALAIGAVAATNDKKQEMFKLAGLAVENSYVRADLAKIGALQKLSQKYSAAGKTPTAQEILPMLHGLIGGFSGKVRLTGLSVLGGGETPNVSLGQMSFQGGVEDLDQALSTVRFGMEARDFAMTPSMTPPAFTPTAMNLELSAAKLPNAALWQTFSDLIVAAEAEEKAKEAKEAKPAAKDKKAKTPPPPPAPSAADVAMQKTMAALIEAGTELRLDSMKVDTPATAGNATGALRVAANAPQGVTGGAVILLRGLDAAVKAMQPAPGTQPDPDTQNMLGMVGMLQALGQVSKDDTGAEIRSYKIDMTETGQLLLNGADMAPLLAAGNPPPPAAEPPKKKK</sequence>
<dbReference type="AlphaFoldDB" id="A0A3S0V3P3"/>
<keyword evidence="3" id="KW-1185">Reference proteome</keyword>
<accession>A0A3S0V3P3</accession>
<evidence type="ECO:0000313" key="3">
    <source>
        <dbReference type="Proteomes" id="UP000280346"/>
    </source>
</evidence>
<evidence type="ECO:0000313" key="2">
    <source>
        <dbReference type="EMBL" id="RUQ65929.1"/>
    </source>
</evidence>
<evidence type="ECO:0008006" key="4">
    <source>
        <dbReference type="Google" id="ProtNLM"/>
    </source>
</evidence>
<name>A0A3S0V3P3_9PROT</name>
<dbReference type="RefSeq" id="WP_127003039.1">
    <property type="nucleotide sequence ID" value="NZ_JBNPXW010000022.1"/>
</dbReference>
<dbReference type="Proteomes" id="UP000280346">
    <property type="component" value="Unassembled WGS sequence"/>
</dbReference>
<feature type="region of interest" description="Disordered" evidence="1">
    <location>
        <begin position="376"/>
        <end position="401"/>
    </location>
</feature>
<proteinExistence type="predicted"/>